<dbReference type="RefSeq" id="WP_137329206.1">
    <property type="nucleotide sequence ID" value="NZ_CP040058.1"/>
</dbReference>
<feature type="DNA-binding region" description="H-T-H motif" evidence="2">
    <location>
        <begin position="33"/>
        <end position="52"/>
    </location>
</feature>
<evidence type="ECO:0000313" key="5">
    <source>
        <dbReference type="Proteomes" id="UP000298653"/>
    </source>
</evidence>
<dbReference type="AlphaFoldDB" id="A0A4P8IGK6"/>
<dbReference type="InterPro" id="IPR009057">
    <property type="entry name" value="Homeodomain-like_sf"/>
</dbReference>
<dbReference type="InterPro" id="IPR001647">
    <property type="entry name" value="HTH_TetR"/>
</dbReference>
<keyword evidence="5" id="KW-1185">Reference proteome</keyword>
<sequence>MNEKFLNLSEEKQQKIIDGAIQVFAENDYKHASTDQMAALAGISKGLLFYYFKNKKTLYLFLYDHIMDTIIKLIEATNFKDVHDFFELFKLSIRVKSELMKKNHYINGFILKAKYEENEAVKEELDRRNQIFLEEMFPRWFPEVDFSKFREEVSPEDVFMLLYYLGDGYMRDAVHRPDFDLDRICKDYERWMGWVKKSVYREEYL</sequence>
<accession>A0A4P8IGK6</accession>
<dbReference type="SUPFAM" id="SSF46689">
    <property type="entry name" value="Homeodomain-like"/>
    <property type="match status" value="1"/>
</dbReference>
<evidence type="ECO:0000259" key="3">
    <source>
        <dbReference type="PROSITE" id="PS50977"/>
    </source>
</evidence>
<proteinExistence type="predicted"/>
<dbReference type="SUPFAM" id="SSF48498">
    <property type="entry name" value="Tetracyclin repressor-like, C-terminal domain"/>
    <property type="match status" value="1"/>
</dbReference>
<dbReference type="PANTHER" id="PTHR43479">
    <property type="entry name" value="ACREF/ENVCD OPERON REPRESSOR-RELATED"/>
    <property type="match status" value="1"/>
</dbReference>
<protein>
    <submittedName>
        <fullName evidence="4">Transcriptional regulator, TetR family</fullName>
    </submittedName>
</protein>
<dbReference type="Proteomes" id="UP000298653">
    <property type="component" value="Chromosome"/>
</dbReference>
<feature type="domain" description="HTH tetR-type" evidence="3">
    <location>
        <begin position="10"/>
        <end position="70"/>
    </location>
</feature>
<dbReference type="InterPro" id="IPR050624">
    <property type="entry name" value="HTH-type_Tx_Regulator"/>
</dbReference>
<dbReference type="Gene3D" id="1.10.357.10">
    <property type="entry name" value="Tetracycline Repressor, domain 2"/>
    <property type="match status" value="1"/>
</dbReference>
<dbReference type="PRINTS" id="PR00455">
    <property type="entry name" value="HTHTETR"/>
</dbReference>
<evidence type="ECO:0000313" key="4">
    <source>
        <dbReference type="EMBL" id="QCP35907.1"/>
    </source>
</evidence>
<dbReference type="Gene3D" id="1.10.10.60">
    <property type="entry name" value="Homeodomain-like"/>
    <property type="match status" value="1"/>
</dbReference>
<dbReference type="InterPro" id="IPR036271">
    <property type="entry name" value="Tet_transcr_reg_TetR-rel_C_sf"/>
</dbReference>
<gene>
    <name evidence="4" type="ORF">AR1Y2_2453</name>
</gene>
<dbReference type="PANTHER" id="PTHR43479:SF11">
    <property type="entry name" value="ACREF_ENVCD OPERON REPRESSOR-RELATED"/>
    <property type="match status" value="1"/>
</dbReference>
<keyword evidence="1 2" id="KW-0238">DNA-binding</keyword>
<name>A0A4P8IGK6_9FIRM</name>
<evidence type="ECO:0000256" key="2">
    <source>
        <dbReference type="PROSITE-ProRule" id="PRU00335"/>
    </source>
</evidence>
<dbReference type="PROSITE" id="PS50977">
    <property type="entry name" value="HTH_TETR_2"/>
    <property type="match status" value="1"/>
</dbReference>
<dbReference type="KEGG" id="arf:AR1Y2_2453"/>
<dbReference type="GO" id="GO:0003677">
    <property type="term" value="F:DNA binding"/>
    <property type="evidence" value="ECO:0007669"/>
    <property type="project" value="UniProtKB-UniRule"/>
</dbReference>
<dbReference type="Pfam" id="PF00440">
    <property type="entry name" value="TetR_N"/>
    <property type="match status" value="1"/>
</dbReference>
<evidence type="ECO:0000256" key="1">
    <source>
        <dbReference type="ARBA" id="ARBA00023125"/>
    </source>
</evidence>
<organism evidence="4 5">
    <name type="scientific">Anaerostipes rhamnosivorans</name>
    <dbReference type="NCBI Taxonomy" id="1229621"/>
    <lineage>
        <taxon>Bacteria</taxon>
        <taxon>Bacillati</taxon>
        <taxon>Bacillota</taxon>
        <taxon>Clostridia</taxon>
        <taxon>Lachnospirales</taxon>
        <taxon>Lachnospiraceae</taxon>
        <taxon>Anaerostipes</taxon>
    </lineage>
</organism>
<dbReference type="EMBL" id="CP040058">
    <property type="protein sequence ID" value="QCP35907.1"/>
    <property type="molecule type" value="Genomic_DNA"/>
</dbReference>
<reference evidence="4 5" key="1">
    <citation type="submission" date="2019-05" db="EMBL/GenBank/DDBJ databases">
        <title>Complete genome sequencing of Anaerostipes rhamnosivorans.</title>
        <authorList>
            <person name="Bui T.P.N."/>
            <person name="de Vos W.M."/>
        </authorList>
    </citation>
    <scope>NUCLEOTIDE SEQUENCE [LARGE SCALE GENOMIC DNA]</scope>
    <source>
        <strain evidence="4 5">1y2</strain>
    </source>
</reference>
<dbReference type="OrthoDB" id="9780939at2"/>